<dbReference type="Gramene" id="AUR62042757-RA">
    <property type="protein sequence ID" value="AUR62042757-RA:cds"/>
    <property type="gene ID" value="AUR62042757"/>
</dbReference>
<dbReference type="RefSeq" id="XP_021728728.1">
    <property type="nucleotide sequence ID" value="XM_021873036.1"/>
</dbReference>
<keyword evidence="1" id="KW-0521">NADP</keyword>
<dbReference type="GO" id="GO:0030267">
    <property type="term" value="F:glyoxylate reductase (NADPH) activity"/>
    <property type="evidence" value="ECO:0007669"/>
    <property type="project" value="TreeGrafter"/>
</dbReference>
<dbReference type="SUPFAM" id="SSF52283">
    <property type="entry name" value="Formate/glycerate dehydrogenase catalytic domain-like"/>
    <property type="match status" value="1"/>
</dbReference>
<reference evidence="7" key="2">
    <citation type="submission" date="2021-03" db="UniProtKB">
        <authorList>
            <consortium name="EnsemblPlants"/>
        </authorList>
    </citation>
    <scope>IDENTIFICATION</scope>
</reference>
<feature type="domain" description="D-isomer specific 2-hydroxyacid dehydrogenase NAD-binding" evidence="6">
    <location>
        <begin position="145"/>
        <end position="318"/>
    </location>
</feature>
<keyword evidence="2 4" id="KW-0560">Oxidoreductase</keyword>
<evidence type="ECO:0000256" key="4">
    <source>
        <dbReference type="RuleBase" id="RU003719"/>
    </source>
</evidence>
<dbReference type="InterPro" id="IPR050223">
    <property type="entry name" value="D-isomer_2-hydroxyacid_DH"/>
</dbReference>
<feature type="domain" description="D-isomer specific 2-hydroxyacid dehydrogenase catalytic" evidence="5">
    <location>
        <begin position="80"/>
        <end position="349"/>
    </location>
</feature>
<evidence type="ECO:0000256" key="3">
    <source>
        <dbReference type="ARBA" id="ARBA00023027"/>
    </source>
</evidence>
<dbReference type="GO" id="GO:0005829">
    <property type="term" value="C:cytosol"/>
    <property type="evidence" value="ECO:0007669"/>
    <property type="project" value="TreeGrafter"/>
</dbReference>
<protein>
    <submittedName>
        <fullName evidence="7">Uncharacterized protein</fullName>
    </submittedName>
</protein>
<dbReference type="InterPro" id="IPR006139">
    <property type="entry name" value="D-isomer_2_OHA_DH_cat_dom"/>
</dbReference>
<accession>A0A803N9X3</accession>
<dbReference type="SMR" id="A0A803N9X3"/>
<keyword evidence="8" id="KW-1185">Reference proteome</keyword>
<dbReference type="AlphaFoldDB" id="A0A803N9X3"/>
<evidence type="ECO:0000259" key="5">
    <source>
        <dbReference type="Pfam" id="PF00389"/>
    </source>
</evidence>
<keyword evidence="3" id="KW-0520">NAD</keyword>
<dbReference type="InterPro" id="IPR036291">
    <property type="entry name" value="NAD(P)-bd_dom_sf"/>
</dbReference>
<dbReference type="GeneID" id="110695803"/>
<evidence type="ECO:0000313" key="8">
    <source>
        <dbReference type="Proteomes" id="UP000596660"/>
    </source>
</evidence>
<dbReference type="PANTHER" id="PTHR10996:SF179">
    <property type="entry name" value="D-ISOMER SPECIFIC 2-HYDROXYACID DEHYDROGENASE FAMILY PROTEIN-RELATED"/>
    <property type="match status" value="1"/>
</dbReference>
<proteinExistence type="inferred from homology"/>
<dbReference type="FunFam" id="3.40.50.720:FF:000213">
    <property type="entry name" value="Putative 2-hydroxyacid dehydrogenase"/>
    <property type="match status" value="1"/>
</dbReference>
<dbReference type="Gene3D" id="3.40.50.720">
    <property type="entry name" value="NAD(P)-binding Rossmann-like Domain"/>
    <property type="match status" value="2"/>
</dbReference>
<dbReference type="OMA" id="MRGHDFV"/>
<evidence type="ECO:0000256" key="2">
    <source>
        <dbReference type="ARBA" id="ARBA00023002"/>
    </source>
</evidence>
<dbReference type="PANTHER" id="PTHR10996">
    <property type="entry name" value="2-HYDROXYACID DEHYDROGENASE-RELATED"/>
    <property type="match status" value="1"/>
</dbReference>
<dbReference type="GO" id="GO:0051287">
    <property type="term" value="F:NAD binding"/>
    <property type="evidence" value="ECO:0007669"/>
    <property type="project" value="InterPro"/>
</dbReference>
<dbReference type="EnsemblPlants" id="AUR62042757-RA">
    <property type="protein sequence ID" value="AUR62042757-RA:cds"/>
    <property type="gene ID" value="AUR62042757"/>
</dbReference>
<comment type="similarity">
    <text evidence="4">Belongs to the D-isomer specific 2-hydroxyacid dehydrogenase family.</text>
</comment>
<dbReference type="CDD" id="cd12156">
    <property type="entry name" value="HPPR"/>
    <property type="match status" value="1"/>
</dbReference>
<reference evidence="7" key="1">
    <citation type="journal article" date="2017" name="Nature">
        <title>The genome of Chenopodium quinoa.</title>
        <authorList>
            <person name="Jarvis D.E."/>
            <person name="Ho Y.S."/>
            <person name="Lightfoot D.J."/>
            <person name="Schmoeckel S.M."/>
            <person name="Li B."/>
            <person name="Borm T.J.A."/>
            <person name="Ohyanagi H."/>
            <person name="Mineta K."/>
            <person name="Michell C.T."/>
            <person name="Saber N."/>
            <person name="Kharbatia N.M."/>
            <person name="Rupper R.R."/>
            <person name="Sharp A.R."/>
            <person name="Dally N."/>
            <person name="Boughton B.A."/>
            <person name="Woo Y.H."/>
            <person name="Gao G."/>
            <person name="Schijlen E.G.W.M."/>
            <person name="Guo X."/>
            <person name="Momin A.A."/>
            <person name="Negrao S."/>
            <person name="Al-Babili S."/>
            <person name="Gehring C."/>
            <person name="Roessner U."/>
            <person name="Jung C."/>
            <person name="Murphy K."/>
            <person name="Arold S.T."/>
            <person name="Gojobori T."/>
            <person name="van der Linden C.G."/>
            <person name="van Loo E.N."/>
            <person name="Jellen E.N."/>
            <person name="Maughan P.J."/>
            <person name="Tester M."/>
        </authorList>
    </citation>
    <scope>NUCLEOTIDE SEQUENCE [LARGE SCALE GENOMIC DNA]</scope>
    <source>
        <strain evidence="7">cv. PI 614886</strain>
    </source>
</reference>
<dbReference type="Pfam" id="PF02826">
    <property type="entry name" value="2-Hacid_dh_C"/>
    <property type="match status" value="1"/>
</dbReference>
<dbReference type="SUPFAM" id="SSF51735">
    <property type="entry name" value="NAD(P)-binding Rossmann-fold domains"/>
    <property type="match status" value="1"/>
</dbReference>
<dbReference type="OrthoDB" id="298012at2759"/>
<name>A0A803N9X3_CHEQI</name>
<dbReference type="GO" id="GO:0016618">
    <property type="term" value="F:hydroxypyruvate reductase [NAD(P)H] activity"/>
    <property type="evidence" value="ECO:0007669"/>
    <property type="project" value="TreeGrafter"/>
</dbReference>
<dbReference type="PROSITE" id="PS00065">
    <property type="entry name" value="D_2_HYDROXYACID_DH_1"/>
    <property type="match status" value="1"/>
</dbReference>
<gene>
    <name evidence="7" type="primary">LOC110695803</name>
</gene>
<dbReference type="Proteomes" id="UP000596660">
    <property type="component" value="Unplaced"/>
</dbReference>
<evidence type="ECO:0000259" key="6">
    <source>
        <dbReference type="Pfam" id="PF02826"/>
    </source>
</evidence>
<evidence type="ECO:0000256" key="1">
    <source>
        <dbReference type="ARBA" id="ARBA00022857"/>
    </source>
</evidence>
<dbReference type="KEGG" id="cqi:110695803"/>
<dbReference type="Pfam" id="PF00389">
    <property type="entry name" value="2-Hacid_dh"/>
    <property type="match status" value="1"/>
</dbReference>
<dbReference type="InterPro" id="IPR006140">
    <property type="entry name" value="D-isomer_DH_NAD-bd"/>
</dbReference>
<dbReference type="InterPro" id="IPR029752">
    <property type="entry name" value="D-isomer_DH_CS1"/>
</dbReference>
<organism evidence="7 8">
    <name type="scientific">Chenopodium quinoa</name>
    <name type="common">Quinoa</name>
    <dbReference type="NCBI Taxonomy" id="63459"/>
    <lineage>
        <taxon>Eukaryota</taxon>
        <taxon>Viridiplantae</taxon>
        <taxon>Streptophyta</taxon>
        <taxon>Embryophyta</taxon>
        <taxon>Tracheophyta</taxon>
        <taxon>Spermatophyta</taxon>
        <taxon>Magnoliopsida</taxon>
        <taxon>eudicotyledons</taxon>
        <taxon>Gunneridae</taxon>
        <taxon>Pentapetalae</taxon>
        <taxon>Caryophyllales</taxon>
        <taxon>Chenopodiaceae</taxon>
        <taxon>Chenopodioideae</taxon>
        <taxon>Atripliceae</taxon>
        <taxon>Chenopodium</taxon>
    </lineage>
</organism>
<sequence length="350" mass="38499">MNITLKHMFRSPASMAETTTPKPQISNPKNLQKVLLLKPPPPIYQRFESQFSRHFNFLKSFESQLSLPEFLAAENSSDDVTAMFVTSLGPRITAAEILDHLPSLRCIVTSTIGVDFIDLDECRRRRISVANAADVFSTDCADSAIGLLIDVLRKISAADRYVRSGNWSASGAYQLGNRLGCRKIGIVGLGSIGSRIAKRLAGFNCSILYTSRKKKPSVPYSFYPDIHELAANSDVLVICCPLTDETRHMINREVLLALGKEGVVINISRGSVVDEKELVKLLLEGQIAGAGLDVFENEPSVPKELLALDNVVLSPHLAACTDDAYHDLYEHVKGNLQAFFSNEPLRSPIV</sequence>
<evidence type="ECO:0000313" key="7">
    <source>
        <dbReference type="EnsemblPlants" id="AUR62042757-RA:cds"/>
    </source>
</evidence>